<feature type="compositionally biased region" description="Basic and acidic residues" evidence="1">
    <location>
        <begin position="37"/>
        <end position="48"/>
    </location>
</feature>
<gene>
    <name evidence="2" type="ORF">AAL_00810</name>
</gene>
<evidence type="ECO:0000313" key="2">
    <source>
        <dbReference type="EMBL" id="OAA33345.1"/>
    </source>
</evidence>
<organism evidence="2 3">
    <name type="scientific">Moelleriella libera RCEF 2490</name>
    <dbReference type="NCBI Taxonomy" id="1081109"/>
    <lineage>
        <taxon>Eukaryota</taxon>
        <taxon>Fungi</taxon>
        <taxon>Dikarya</taxon>
        <taxon>Ascomycota</taxon>
        <taxon>Pezizomycotina</taxon>
        <taxon>Sordariomycetes</taxon>
        <taxon>Hypocreomycetidae</taxon>
        <taxon>Hypocreales</taxon>
        <taxon>Clavicipitaceae</taxon>
        <taxon>Moelleriella</taxon>
    </lineage>
</organism>
<feature type="region of interest" description="Disordered" evidence="1">
    <location>
        <begin position="37"/>
        <end position="147"/>
    </location>
</feature>
<reference evidence="2 3" key="1">
    <citation type="journal article" date="2016" name="Genome Biol. Evol.">
        <title>Divergent and convergent evolution of fungal pathogenicity.</title>
        <authorList>
            <person name="Shang Y."/>
            <person name="Xiao G."/>
            <person name="Zheng P."/>
            <person name="Cen K."/>
            <person name="Zhan S."/>
            <person name="Wang C."/>
        </authorList>
    </citation>
    <scope>NUCLEOTIDE SEQUENCE [LARGE SCALE GENOMIC DNA]</scope>
    <source>
        <strain evidence="2 3">RCEF 2490</strain>
    </source>
</reference>
<comment type="caution">
    <text evidence="2">The sequence shown here is derived from an EMBL/GenBank/DDBJ whole genome shotgun (WGS) entry which is preliminary data.</text>
</comment>
<name>A0A166RQN0_9HYPO</name>
<keyword evidence="3" id="KW-1185">Reference proteome</keyword>
<accession>A0A166RQN0</accession>
<sequence length="147" mass="16355">MTPEQRRVDTVKRRMQAKYGFILNAKRVSLVTDYWERYPGDPNDKTFESCDDSSQRIMECPDKDLADGPGPDHTQQSPHESQKKHIMPPLSIRQEEVTAAATTPRPKRRSQGDNATSPRDGPVTKRARLVASGAAEGSQCCVSEASL</sequence>
<protein>
    <submittedName>
        <fullName evidence="2">Uncharacterized protein</fullName>
    </submittedName>
</protein>
<dbReference type="Proteomes" id="UP000078544">
    <property type="component" value="Unassembled WGS sequence"/>
</dbReference>
<evidence type="ECO:0000256" key="1">
    <source>
        <dbReference type="SAM" id="MobiDB-lite"/>
    </source>
</evidence>
<proteinExistence type="predicted"/>
<evidence type="ECO:0000313" key="3">
    <source>
        <dbReference type="Proteomes" id="UP000078544"/>
    </source>
</evidence>
<dbReference type="EMBL" id="AZGY01000001">
    <property type="protein sequence ID" value="OAA33345.1"/>
    <property type="molecule type" value="Genomic_DNA"/>
</dbReference>
<dbReference type="AlphaFoldDB" id="A0A166RQN0"/>